<proteinExistence type="predicted"/>
<dbReference type="PANTHER" id="PTHR42834:SF1">
    <property type="entry name" value="ENDONUCLEASE_EXONUCLEASE_PHOSPHATASE FAMILY PROTEIN (AFU_ORTHOLOGUE AFUA_3G09210)"/>
    <property type="match status" value="1"/>
</dbReference>
<accession>G6G045</accession>
<dbReference type="InterPro" id="IPR011049">
    <property type="entry name" value="Serralysin-like_metalloprot_C"/>
</dbReference>
<dbReference type="GO" id="GO:0004527">
    <property type="term" value="F:exonuclease activity"/>
    <property type="evidence" value="ECO:0007669"/>
    <property type="project" value="UniProtKB-KW"/>
</dbReference>
<dbReference type="RefSeq" id="WP_009460217.1">
    <property type="nucleotide sequence ID" value="NZ_AGIZ01000019.1"/>
</dbReference>
<dbReference type="SUPFAM" id="SSF56219">
    <property type="entry name" value="DNase I-like"/>
    <property type="match status" value="1"/>
</dbReference>
<keyword evidence="1" id="KW-0378">Hydrolase</keyword>
<dbReference type="InterPro" id="IPR036691">
    <property type="entry name" value="Endo/exonu/phosph_ase_sf"/>
</dbReference>
<keyword evidence="1" id="KW-0269">Exonuclease</keyword>
<keyword evidence="1" id="KW-0540">Nuclease</keyword>
<dbReference type="AlphaFoldDB" id="G6G045"/>
<name>G6G045_9CYAN</name>
<dbReference type="GeneID" id="35800134"/>
<reference evidence="1 2" key="1">
    <citation type="submission" date="2011-09" db="EMBL/GenBank/DDBJ databases">
        <title>The draft genome of Fischerella sp. JSC-11.</title>
        <authorList>
            <consortium name="US DOE Joint Genome Institute (JGI-PGF)"/>
            <person name="Lucas S."/>
            <person name="Han J."/>
            <person name="Lapidus A."/>
            <person name="Cheng J.-F."/>
            <person name="Goodwin L."/>
            <person name="Pitluck S."/>
            <person name="Peters L."/>
            <person name="Land M.L."/>
            <person name="Hauser L."/>
            <person name="Sarkisova S."/>
            <person name="Bryant D.A."/>
            <person name="Brown I."/>
            <person name="Woyke T.J."/>
        </authorList>
    </citation>
    <scope>NUCLEOTIDE SEQUENCE [LARGE SCALE GENOMIC DNA]</scope>
    <source>
        <strain evidence="1 2">JSC-11</strain>
    </source>
</reference>
<dbReference type="PRINTS" id="PR00313">
    <property type="entry name" value="CABNDNGRPT"/>
</dbReference>
<dbReference type="PANTHER" id="PTHR42834">
    <property type="entry name" value="ENDONUCLEASE/EXONUCLEASE/PHOSPHATASE FAMILY PROTEIN (AFU_ORTHOLOGUE AFUA_3G09210)"/>
    <property type="match status" value="1"/>
</dbReference>
<evidence type="ECO:0000313" key="1">
    <source>
        <dbReference type="EMBL" id="EHC08503.1"/>
    </source>
</evidence>
<dbReference type="Gene3D" id="2.150.10.10">
    <property type="entry name" value="Serralysin-like metalloprotease, C-terminal"/>
    <property type="match status" value="1"/>
</dbReference>
<organism evidence="1 2">
    <name type="scientific">Fischerella thermalis JSC-11</name>
    <dbReference type="NCBI Taxonomy" id="741277"/>
    <lineage>
        <taxon>Bacteria</taxon>
        <taxon>Bacillati</taxon>
        <taxon>Cyanobacteriota</taxon>
        <taxon>Cyanophyceae</taxon>
        <taxon>Nostocales</taxon>
        <taxon>Hapalosiphonaceae</taxon>
        <taxon>Fischerella</taxon>
    </lineage>
</organism>
<protein>
    <submittedName>
        <fullName evidence="1">Endonuclease/exonuclease/phosphatase</fullName>
    </submittedName>
</protein>
<dbReference type="InterPro" id="IPR018511">
    <property type="entry name" value="Hemolysin-typ_Ca-bd_CS"/>
</dbReference>
<dbReference type="PATRIC" id="fig|741277.3.peg.4035"/>
<keyword evidence="1" id="KW-0255">Endonuclease</keyword>
<dbReference type="Pfam" id="PF00353">
    <property type="entry name" value="HemolysinCabind"/>
    <property type="match status" value="2"/>
</dbReference>
<dbReference type="GO" id="GO:0004519">
    <property type="term" value="F:endonuclease activity"/>
    <property type="evidence" value="ECO:0007669"/>
    <property type="project" value="UniProtKB-KW"/>
</dbReference>
<evidence type="ECO:0000313" key="2">
    <source>
        <dbReference type="Proteomes" id="UP000004344"/>
    </source>
</evidence>
<dbReference type="EMBL" id="AGIZ01000019">
    <property type="protein sequence ID" value="EHC08503.1"/>
    <property type="molecule type" value="Genomic_DNA"/>
</dbReference>
<sequence length="354" mass="36985">MSLCLSGSKINFLHHQDTKTQRKLAEKLSLLSITQIGGNPSITVLSNGNSLPTATILGNGGRTIPTTVIANDATGEDKLTVATFNVENLDPGDGSGKFTSLANAIVNNLKSPDIISLEEVQDNNGATNDSVVDGNLTYQTLIDAIAAAGGPTYEYRQINPVDDQDGGEPGGNIRVGFLFNPNRVDFVDRPGGTSASDRIQGFEKNDTISGLGGNDILEGDAGNDKLYGEAGNDRIYAGQGNDQIYGGNGDDVIYAEAGNNKIDSGSGFDTVFSGSGRDTFVLAAGEGFDLIENFAFRQDRIELSGLRFADLTITQGTGADANNTLISVTSTGDLLASLIGVQVNTVTSSVFTIV</sequence>
<comment type="caution">
    <text evidence="1">The sequence shown here is derived from an EMBL/GenBank/DDBJ whole genome shotgun (WGS) entry which is preliminary data.</text>
</comment>
<gene>
    <name evidence="1" type="ORF">FJSC11DRAFT_4494</name>
</gene>
<dbReference type="SUPFAM" id="SSF51120">
    <property type="entry name" value="beta-Roll"/>
    <property type="match status" value="1"/>
</dbReference>
<dbReference type="Proteomes" id="UP000004344">
    <property type="component" value="Unassembled WGS sequence"/>
</dbReference>
<dbReference type="InterPro" id="IPR001343">
    <property type="entry name" value="Hemolysn_Ca-bd"/>
</dbReference>
<dbReference type="PROSITE" id="PS00330">
    <property type="entry name" value="HEMOLYSIN_CALCIUM"/>
    <property type="match status" value="1"/>
</dbReference>
<keyword evidence="2" id="KW-1185">Reference proteome</keyword>
<dbReference type="GO" id="GO:0005509">
    <property type="term" value="F:calcium ion binding"/>
    <property type="evidence" value="ECO:0007669"/>
    <property type="project" value="InterPro"/>
</dbReference>
<dbReference type="Gene3D" id="3.60.10.10">
    <property type="entry name" value="Endonuclease/exonuclease/phosphatase"/>
    <property type="match status" value="1"/>
</dbReference>